<dbReference type="AlphaFoldDB" id="A0A934IFJ1"/>
<dbReference type="Proteomes" id="UP000602087">
    <property type="component" value="Unassembled WGS sequence"/>
</dbReference>
<accession>A0A934IFJ1</accession>
<dbReference type="EMBL" id="JAEINH010000014">
    <property type="protein sequence ID" value="MBI9116049.1"/>
    <property type="molecule type" value="Genomic_DNA"/>
</dbReference>
<evidence type="ECO:0000313" key="2">
    <source>
        <dbReference type="Proteomes" id="UP000602087"/>
    </source>
</evidence>
<name>A0A934IFJ1_9MICO</name>
<comment type="caution">
    <text evidence="1">The sequence shown here is derived from an EMBL/GenBank/DDBJ whole genome shotgun (WGS) entry which is preliminary data.</text>
</comment>
<evidence type="ECO:0000313" key="1">
    <source>
        <dbReference type="EMBL" id="MBI9116049.1"/>
    </source>
</evidence>
<organism evidence="1 2">
    <name type="scientific">Sanguibacter suaedae</name>
    <dbReference type="NCBI Taxonomy" id="2795737"/>
    <lineage>
        <taxon>Bacteria</taxon>
        <taxon>Bacillati</taxon>
        <taxon>Actinomycetota</taxon>
        <taxon>Actinomycetes</taxon>
        <taxon>Micrococcales</taxon>
        <taxon>Sanguibacteraceae</taxon>
        <taxon>Sanguibacter</taxon>
    </lineage>
</organism>
<keyword evidence="2" id="KW-1185">Reference proteome</keyword>
<dbReference type="RefSeq" id="WP_198734617.1">
    <property type="nucleotide sequence ID" value="NZ_JAEINH010000014.1"/>
</dbReference>
<protein>
    <recommendedName>
        <fullName evidence="3">Adhesin domain-containing protein</fullName>
    </recommendedName>
</protein>
<reference evidence="1" key="1">
    <citation type="submission" date="2020-12" db="EMBL/GenBank/DDBJ databases">
        <title>Sanguibacter suaedae sp. nov., isolated from Suaeda aralocaspica.</title>
        <authorList>
            <person name="Ma Q."/>
        </authorList>
    </citation>
    <scope>NUCLEOTIDE SEQUENCE</scope>
    <source>
        <strain evidence="1">YZGR15</strain>
    </source>
</reference>
<proteinExistence type="predicted"/>
<sequence>MRNETWIIAAPGSVTTELRDTGHGPAGADGPIPADVAPTSVTVAVTGGSVRVEAHDGQHAELEVLTVSSRPLAMTLVDTELRVSYEFAGLEGVVDRVKGLRDKDSVDVVLRVPATAELRVTAVSAGISVRGLAASVTASTVQGDVELDDVSGTATVSTVAGAVRAADHAGAVVVRTGTGAVDVAGELTRAEVATVSGAVLVSPGSGPSSVAARTVTAPVTVRAPRGVAVDLRTRTVNGRTVLDGSDLRTPDSGSTAVDHAEPGATVFVSTSTVSGDVVVSRAS</sequence>
<gene>
    <name evidence="1" type="ORF">JAV76_13600</name>
</gene>
<evidence type="ECO:0008006" key="3">
    <source>
        <dbReference type="Google" id="ProtNLM"/>
    </source>
</evidence>